<dbReference type="KEGG" id="tmn:UCRPA7_8894"/>
<protein>
    <submittedName>
        <fullName evidence="2">Uncharacterized protein</fullName>
    </submittedName>
</protein>
<evidence type="ECO:0000313" key="2">
    <source>
        <dbReference type="EMBL" id="EON95699.1"/>
    </source>
</evidence>
<proteinExistence type="predicted"/>
<feature type="compositionally biased region" description="Basic and acidic residues" evidence="1">
    <location>
        <begin position="54"/>
        <end position="67"/>
    </location>
</feature>
<keyword evidence="3" id="KW-1185">Reference proteome</keyword>
<dbReference type="GeneID" id="19329787"/>
<gene>
    <name evidence="2" type="ORF">UCRPA7_8894</name>
</gene>
<dbReference type="RefSeq" id="XP_007919591.1">
    <property type="nucleotide sequence ID" value="XM_007921400.1"/>
</dbReference>
<dbReference type="AlphaFoldDB" id="R8B8R4"/>
<feature type="region of interest" description="Disordered" evidence="1">
    <location>
        <begin position="1"/>
        <end position="131"/>
    </location>
</feature>
<accession>R8B8R4</accession>
<dbReference type="EMBL" id="KB933378">
    <property type="protein sequence ID" value="EON95699.1"/>
    <property type="molecule type" value="Genomic_DNA"/>
</dbReference>
<name>R8B8R4_PHAM7</name>
<evidence type="ECO:0000256" key="1">
    <source>
        <dbReference type="SAM" id="MobiDB-lite"/>
    </source>
</evidence>
<dbReference type="Proteomes" id="UP000014074">
    <property type="component" value="Unassembled WGS sequence"/>
</dbReference>
<reference evidence="3" key="1">
    <citation type="journal article" date="2013" name="Genome Announc.">
        <title>Draft genome sequence of the ascomycete Phaeoacremonium aleophilum strain UCR-PA7, a causal agent of the esca disease complex in grapevines.</title>
        <authorList>
            <person name="Blanco-Ulate B."/>
            <person name="Rolshausen P."/>
            <person name="Cantu D."/>
        </authorList>
    </citation>
    <scope>NUCLEOTIDE SEQUENCE [LARGE SCALE GENOMIC DNA]</scope>
    <source>
        <strain evidence="3">UCR-PA7</strain>
    </source>
</reference>
<dbReference type="HOGENOM" id="CLU_011743_0_0_1"/>
<dbReference type="OrthoDB" id="4716584at2759"/>
<feature type="region of interest" description="Disordered" evidence="1">
    <location>
        <begin position="386"/>
        <end position="410"/>
    </location>
</feature>
<sequence length="634" mass="71581">MAQPTQPRRRFAPVPIETTFERYRKTVPAAEPTPDPSPRDSPVSMSPPPPLPKEPAKRDAQSRPPNKEKRRFAPQLVESSRRSRKAGDVGPTTKPVDKTDITPYTNHIYSLTSKKKHNSRHPGHARRESCDDEISELVFDLNKLDAQRRIEDMAMSAFPNSGIRLGGAEHFFVREGSEDDSDGSSQRGRSLTRPQNEKKHSRRGSSEVGWAVKEMQEHAEVLRHERGEDFDSSMSEVGSIGPPDNTFHFTGSRARTGPLSPIGEHPMPLIPSEPVKPEGSQLWNKSQDPDSYFPRAESPPIRPIGESYMPYIPSAPPGKAADMPYIAPASQIPPETGFRNRAPFGAFAGYRNQDREAERDLHRMRTQRSPPMLGKDLVFRMCPSPQQTKLEPDQKWDKETCTTEEPNRDVSGQRGLWRGYCYTNDTKHEALVPAERPAMISTPMPPATPREHSDPFSTAFSAHATFSLSEEPTPLHTGSYPTISTSEHRSRGAPKGLHMLMGLEERLKQEKALADLEEKIASEFTDDFVTQVYNYLSLGYPAMARMYDDELSKISRYSLEELEHDDDAVMDGIGSNAKGHIKIEMDIDTAEDDRCPRWRALKQYIFEWARQHPDLDNISPRPWGVQERRGSWGL</sequence>
<dbReference type="eggNOG" id="ENOG502SHAB">
    <property type="taxonomic scope" value="Eukaryota"/>
</dbReference>
<feature type="compositionally biased region" description="Basic and acidic residues" evidence="1">
    <location>
        <begin position="390"/>
        <end position="408"/>
    </location>
</feature>
<feature type="region of interest" description="Disordered" evidence="1">
    <location>
        <begin position="470"/>
        <end position="492"/>
    </location>
</feature>
<feature type="region of interest" description="Disordered" evidence="1">
    <location>
        <begin position="175"/>
        <end position="210"/>
    </location>
</feature>
<feature type="compositionally biased region" description="Polar residues" evidence="1">
    <location>
        <begin position="102"/>
        <end position="112"/>
    </location>
</feature>
<feature type="compositionally biased region" description="Basic residues" evidence="1">
    <location>
        <begin position="113"/>
        <end position="124"/>
    </location>
</feature>
<evidence type="ECO:0000313" key="3">
    <source>
        <dbReference type="Proteomes" id="UP000014074"/>
    </source>
</evidence>
<organism evidence="2 3">
    <name type="scientific">Phaeoacremonium minimum (strain UCR-PA7)</name>
    <name type="common">Esca disease fungus</name>
    <name type="synonym">Togninia minima</name>
    <dbReference type="NCBI Taxonomy" id="1286976"/>
    <lineage>
        <taxon>Eukaryota</taxon>
        <taxon>Fungi</taxon>
        <taxon>Dikarya</taxon>
        <taxon>Ascomycota</taxon>
        <taxon>Pezizomycotina</taxon>
        <taxon>Sordariomycetes</taxon>
        <taxon>Sordariomycetidae</taxon>
        <taxon>Togniniales</taxon>
        <taxon>Togniniaceae</taxon>
        <taxon>Phaeoacremonium</taxon>
    </lineage>
</organism>